<reference evidence="4" key="1">
    <citation type="journal article" date="2020" name="Mol. Plant Microbe Interact.">
        <title>Genome Sequence of the Biocontrol Agent Coniothyrium minitans strain Conio (IMI 134523).</title>
        <authorList>
            <person name="Patel D."/>
            <person name="Shittu T.A."/>
            <person name="Baroncelli R."/>
            <person name="Muthumeenakshi S."/>
            <person name="Osborne T.H."/>
            <person name="Janganan T.K."/>
            <person name="Sreenivasaprasad S."/>
        </authorList>
    </citation>
    <scope>NUCLEOTIDE SEQUENCE</scope>
    <source>
        <strain evidence="4">Conio</strain>
    </source>
</reference>
<dbReference type="CDD" id="cd03419">
    <property type="entry name" value="GRX_GRXh_1_2_like"/>
    <property type="match status" value="1"/>
</dbReference>
<dbReference type="GO" id="GO:0005796">
    <property type="term" value="C:Golgi lumen"/>
    <property type="evidence" value="ECO:0007669"/>
    <property type="project" value="TreeGrafter"/>
</dbReference>
<feature type="compositionally biased region" description="Pro residues" evidence="1">
    <location>
        <begin position="51"/>
        <end position="61"/>
    </location>
</feature>
<dbReference type="PANTHER" id="PTHR45694:SF5">
    <property type="entry name" value="GLUTAREDOXIN 2"/>
    <property type="match status" value="1"/>
</dbReference>
<dbReference type="SUPFAM" id="SSF52833">
    <property type="entry name" value="Thioredoxin-like"/>
    <property type="match status" value="1"/>
</dbReference>
<dbReference type="PANTHER" id="PTHR45694">
    <property type="entry name" value="GLUTAREDOXIN 2"/>
    <property type="match status" value="1"/>
</dbReference>
<keyword evidence="5" id="KW-1185">Reference proteome</keyword>
<gene>
    <name evidence="4" type="ORF">PMIN01_02301</name>
</gene>
<dbReference type="GO" id="GO:0005801">
    <property type="term" value="C:cis-Golgi network"/>
    <property type="evidence" value="ECO:0007669"/>
    <property type="project" value="TreeGrafter"/>
</dbReference>
<feature type="transmembrane region" description="Helical" evidence="2">
    <location>
        <begin position="155"/>
        <end position="171"/>
    </location>
</feature>
<sequence>MKEDKPAGQATTSLPSPWGRIPFRRCWCHLVARLSTTTPAVCRQVLLIPNRPTPTPTPTPTPDATTVQQGNQDLAPTSSRPGKTKGTARPSIRLCLHVTAQRPRSKRNCGCALCPHAALAPLSPHTARHTPHTHHAPHAARRTPHMMPSQRRTRLYVLLLALAIITTLYMTRSSSQTRTSPFYVKTQEALQTAEYVEASKHRDAEKVGSRLKAAADDARKAAEEKGQKFVDSVTGGDADKAPRGRYSNNKDGKQQPLEGVAVVGGRTQDKKPPKENETEDYHEAEVELNTILKKSPIIIFSKTYCPHSRKAKHILLETYDIDPAPYVVELDEHPIGLKLQEVLADTTGRRTVPNVMVLGQSIGGGDQMQELDETDTMAETIKKLGDTRITRVTRRAKYALTLTLTLTPLPAYLPDPGRAFPPRLPMAINPPNATTRTLPSPARLALAISSPLTSPLRAPSSIASSPAPSTMCTYFTLTYKCGHTQTSHRCPRSTIYIYGKNGEQVPRVIGCDSTHVLGGGLPDVCIDCKMAEGHMPGVATGVDKWSLWGPREDAMAARVKMVQAGVSEAASSPVEGGAVQEGWEEQVRTALVDQGRGQTGTPDTTASSARSGSIQERVNEQDEEDDEWMWGGMKNFGGEKGRKRGKATTVRTAQAWDLTNG</sequence>
<feature type="domain" description="Glutaredoxin" evidence="3">
    <location>
        <begin position="297"/>
        <end position="362"/>
    </location>
</feature>
<dbReference type="PRINTS" id="PR00160">
    <property type="entry name" value="GLUTAREDOXIN"/>
</dbReference>
<evidence type="ECO:0000256" key="2">
    <source>
        <dbReference type="SAM" id="Phobius"/>
    </source>
</evidence>
<feature type="region of interest" description="Disordered" evidence="1">
    <location>
        <begin position="126"/>
        <end position="148"/>
    </location>
</feature>
<keyword evidence="2" id="KW-1133">Transmembrane helix</keyword>
<dbReference type="EMBL" id="WJXW01000002">
    <property type="protein sequence ID" value="KAF9739667.1"/>
    <property type="molecule type" value="Genomic_DNA"/>
</dbReference>
<evidence type="ECO:0000313" key="5">
    <source>
        <dbReference type="Proteomes" id="UP000756921"/>
    </source>
</evidence>
<evidence type="ECO:0000313" key="4">
    <source>
        <dbReference type="EMBL" id="KAF9739667.1"/>
    </source>
</evidence>
<dbReference type="AlphaFoldDB" id="A0A9P6GPU7"/>
<protein>
    <submittedName>
        <fullName evidence="4">Glutaredoxin domain-containing protein</fullName>
    </submittedName>
</protein>
<dbReference type="GO" id="GO:0034599">
    <property type="term" value="P:cellular response to oxidative stress"/>
    <property type="evidence" value="ECO:0007669"/>
    <property type="project" value="TreeGrafter"/>
</dbReference>
<keyword evidence="2" id="KW-0472">Membrane</keyword>
<dbReference type="InterPro" id="IPR014025">
    <property type="entry name" value="Glutaredoxin_subgr"/>
</dbReference>
<dbReference type="InterPro" id="IPR002109">
    <property type="entry name" value="Glutaredoxin"/>
</dbReference>
<organism evidence="4 5">
    <name type="scientific">Paraphaeosphaeria minitans</name>
    <dbReference type="NCBI Taxonomy" id="565426"/>
    <lineage>
        <taxon>Eukaryota</taxon>
        <taxon>Fungi</taxon>
        <taxon>Dikarya</taxon>
        <taxon>Ascomycota</taxon>
        <taxon>Pezizomycotina</taxon>
        <taxon>Dothideomycetes</taxon>
        <taxon>Pleosporomycetidae</taxon>
        <taxon>Pleosporales</taxon>
        <taxon>Massarineae</taxon>
        <taxon>Didymosphaeriaceae</taxon>
        <taxon>Paraphaeosphaeria</taxon>
    </lineage>
</organism>
<dbReference type="GO" id="GO:0000324">
    <property type="term" value="C:fungal-type vacuole"/>
    <property type="evidence" value="ECO:0007669"/>
    <property type="project" value="TreeGrafter"/>
</dbReference>
<dbReference type="Proteomes" id="UP000756921">
    <property type="component" value="Unassembled WGS sequence"/>
</dbReference>
<dbReference type="Pfam" id="PF00462">
    <property type="entry name" value="Glutaredoxin"/>
    <property type="match status" value="1"/>
</dbReference>
<keyword evidence="2" id="KW-0812">Transmembrane</keyword>
<feature type="region of interest" description="Disordered" evidence="1">
    <location>
        <begin position="48"/>
        <end position="88"/>
    </location>
</feature>
<dbReference type="PROSITE" id="PS51354">
    <property type="entry name" value="GLUTAREDOXIN_2"/>
    <property type="match status" value="1"/>
</dbReference>
<dbReference type="Gene3D" id="3.40.30.10">
    <property type="entry name" value="Glutaredoxin"/>
    <property type="match status" value="1"/>
</dbReference>
<feature type="region of interest" description="Disordered" evidence="1">
    <location>
        <begin position="218"/>
        <end position="281"/>
    </location>
</feature>
<feature type="region of interest" description="Disordered" evidence="1">
    <location>
        <begin position="592"/>
        <end position="661"/>
    </location>
</feature>
<evidence type="ECO:0000256" key="1">
    <source>
        <dbReference type="SAM" id="MobiDB-lite"/>
    </source>
</evidence>
<comment type="caution">
    <text evidence="4">The sequence shown here is derived from an EMBL/GenBank/DDBJ whole genome shotgun (WGS) entry which is preliminary data.</text>
</comment>
<proteinExistence type="predicted"/>
<dbReference type="GO" id="GO:0015038">
    <property type="term" value="F:glutathione disulfide oxidoreductase activity"/>
    <property type="evidence" value="ECO:0007669"/>
    <property type="project" value="TreeGrafter"/>
</dbReference>
<accession>A0A9P6GPU7</accession>
<feature type="compositionally biased region" description="Polar residues" evidence="1">
    <location>
        <begin position="599"/>
        <end position="616"/>
    </location>
</feature>
<dbReference type="InterPro" id="IPR036249">
    <property type="entry name" value="Thioredoxin-like_sf"/>
</dbReference>
<evidence type="ECO:0000259" key="3">
    <source>
        <dbReference type="Pfam" id="PF00462"/>
    </source>
</evidence>
<dbReference type="OrthoDB" id="423313at2759"/>
<feature type="compositionally biased region" description="Basic and acidic residues" evidence="1">
    <location>
        <begin position="218"/>
        <end position="228"/>
    </location>
</feature>
<feature type="compositionally biased region" description="Polar residues" evidence="1">
    <location>
        <begin position="67"/>
        <end position="81"/>
    </location>
</feature>
<feature type="compositionally biased region" description="Basic and acidic residues" evidence="1">
    <location>
        <begin position="237"/>
        <end position="253"/>
    </location>
</feature>
<feature type="compositionally biased region" description="Basic residues" evidence="1">
    <location>
        <begin position="126"/>
        <end position="144"/>
    </location>
</feature>
<feature type="compositionally biased region" description="Basic and acidic residues" evidence="1">
    <location>
        <begin position="267"/>
        <end position="281"/>
    </location>
</feature>
<name>A0A9P6GPU7_9PLEO</name>
<feature type="compositionally biased region" description="Polar residues" evidence="1">
    <location>
        <begin position="649"/>
        <end position="661"/>
    </location>
</feature>